<dbReference type="GO" id="GO:0004519">
    <property type="term" value="F:endonuclease activity"/>
    <property type="evidence" value="ECO:0007669"/>
    <property type="project" value="UniProtKB-KW"/>
</dbReference>
<dbReference type="InterPro" id="IPR036691">
    <property type="entry name" value="Endo/exonu/phosph_ase_sf"/>
</dbReference>
<keyword evidence="3" id="KW-0378">Hydrolase</keyword>
<evidence type="ECO:0000313" key="3">
    <source>
        <dbReference type="EMBL" id="QSX38264.1"/>
    </source>
</evidence>
<dbReference type="InterPro" id="IPR051916">
    <property type="entry name" value="GPI-anchor_lipid_remodeler"/>
</dbReference>
<dbReference type="Proteomes" id="UP000663207">
    <property type="component" value="Chromosome"/>
</dbReference>
<dbReference type="Gene3D" id="3.60.10.10">
    <property type="entry name" value="Endonuclease/exonuclease/phosphatase"/>
    <property type="match status" value="1"/>
</dbReference>
<keyword evidence="3" id="KW-0540">Nuclease</keyword>
<dbReference type="PANTHER" id="PTHR14859:SF15">
    <property type="entry name" value="ENDONUCLEASE_EXONUCLEASE_PHOSPHATASE DOMAIN-CONTAINING PROTEIN"/>
    <property type="match status" value="1"/>
</dbReference>
<proteinExistence type="predicted"/>
<dbReference type="InterPro" id="IPR005135">
    <property type="entry name" value="Endo/exonuclease/phosphatase"/>
</dbReference>
<keyword evidence="3" id="KW-0255">Endonuclease</keyword>
<gene>
    <name evidence="3" type="ORF">JYB85_05405</name>
</gene>
<feature type="chain" id="PRO_5046208839" evidence="1">
    <location>
        <begin position="19"/>
        <end position="259"/>
    </location>
</feature>
<protein>
    <submittedName>
        <fullName evidence="3">Endonuclease/exonuclease/phosphatase family protein</fullName>
    </submittedName>
</protein>
<keyword evidence="4" id="KW-1185">Reference proteome</keyword>
<feature type="signal peptide" evidence="1">
    <location>
        <begin position="1"/>
        <end position="18"/>
    </location>
</feature>
<sequence length="259" mass="28808">MRFLTAIVLLPLTQNSLAADTQTGAHTELRLVSYNIRHGVGMDNKLDLKRIAEVIAQAKPDLVALQEVDKGVERSNKLDIAAELGRLLGMEHRFASFMDLQGGEYGMAVLSRLPIRDTETHPLPEGAEPRSALEIKVSVPGLAKPLSFVGIHNDWTDESIRTEQVSALLKALAHNDNPVILAGDFNGEPSDASLEQLTRAGWHIMDKQQQKTWPSDKPEQEIDFFLTRGMQLSEIKHSVIDEQMASDHRPIYAEFKIGQ</sequence>
<dbReference type="EMBL" id="CP071502">
    <property type="protein sequence ID" value="QSX38264.1"/>
    <property type="molecule type" value="Genomic_DNA"/>
</dbReference>
<evidence type="ECO:0000313" key="4">
    <source>
        <dbReference type="Proteomes" id="UP000663207"/>
    </source>
</evidence>
<feature type="domain" description="Endonuclease/exonuclease/phosphatase" evidence="2">
    <location>
        <begin position="32"/>
        <end position="248"/>
    </location>
</feature>
<evidence type="ECO:0000256" key="1">
    <source>
        <dbReference type="SAM" id="SignalP"/>
    </source>
</evidence>
<reference evidence="3 4" key="1">
    <citation type="submission" date="2021-03" db="EMBL/GenBank/DDBJ databases">
        <title>Novel species identification of genus Shewanella.</title>
        <authorList>
            <person name="Liu G."/>
            <person name="Zhang Q."/>
        </authorList>
    </citation>
    <scope>NUCLEOTIDE SEQUENCE [LARGE SCALE GENOMIC DNA]</scope>
    <source>
        <strain evidence="3 4">FJAT-52962</strain>
    </source>
</reference>
<dbReference type="RefSeq" id="WP_207381374.1">
    <property type="nucleotide sequence ID" value="NZ_CP071502.1"/>
</dbReference>
<dbReference type="PANTHER" id="PTHR14859">
    <property type="entry name" value="CALCOFLUOR WHITE HYPERSENSITIVE PROTEIN PRECURSOR"/>
    <property type="match status" value="1"/>
</dbReference>
<dbReference type="SUPFAM" id="SSF56219">
    <property type="entry name" value="DNase I-like"/>
    <property type="match status" value="1"/>
</dbReference>
<organism evidence="3 4">
    <name type="scientific">Shewanella sedimentimangrovi</name>
    <dbReference type="NCBI Taxonomy" id="2814293"/>
    <lineage>
        <taxon>Bacteria</taxon>
        <taxon>Pseudomonadati</taxon>
        <taxon>Pseudomonadota</taxon>
        <taxon>Gammaproteobacteria</taxon>
        <taxon>Alteromonadales</taxon>
        <taxon>Shewanellaceae</taxon>
        <taxon>Shewanella</taxon>
    </lineage>
</organism>
<dbReference type="Pfam" id="PF03372">
    <property type="entry name" value="Exo_endo_phos"/>
    <property type="match status" value="1"/>
</dbReference>
<evidence type="ECO:0000259" key="2">
    <source>
        <dbReference type="Pfam" id="PF03372"/>
    </source>
</evidence>
<keyword evidence="1" id="KW-0732">Signal</keyword>
<name>A0ABX7R356_9GAMM</name>
<accession>A0ABX7R356</accession>